<feature type="compositionally biased region" description="Basic and acidic residues" evidence="1">
    <location>
        <begin position="93"/>
        <end position="103"/>
    </location>
</feature>
<evidence type="ECO:0000313" key="3">
    <source>
        <dbReference type="EMBL" id="MDM7886028.1"/>
    </source>
</evidence>
<protein>
    <submittedName>
        <fullName evidence="3">Uncharacterized protein</fullName>
    </submittedName>
</protein>
<keyword evidence="4" id="KW-1185">Reference proteome</keyword>
<dbReference type="Proteomes" id="UP001237823">
    <property type="component" value="Unassembled WGS sequence"/>
</dbReference>
<feature type="transmembrane region" description="Helical" evidence="2">
    <location>
        <begin position="6"/>
        <end position="27"/>
    </location>
</feature>
<accession>A0ABT7T8X7</accession>
<sequence>MDVGWVSALVALAGAAVAAASVVVTVLEGRRMRRNTEFSVHRDLWWQRWSWVVERANSGDPHDHDAAAFMTHALTTRSWVTADDEWVLAEIQRDERERRRSDGPTDDEGAGGRTR</sequence>
<dbReference type="RefSeq" id="WP_182047687.1">
    <property type="nucleotide sequence ID" value="NZ_JAUCML010000008.1"/>
</dbReference>
<keyword evidence="2" id="KW-0472">Membrane</keyword>
<gene>
    <name evidence="3" type="ORF">QUG92_13015</name>
</gene>
<evidence type="ECO:0000313" key="4">
    <source>
        <dbReference type="Proteomes" id="UP001237823"/>
    </source>
</evidence>
<organism evidence="3 4">
    <name type="scientific">Curtobacterium citri</name>
    <dbReference type="NCBI Taxonomy" id="3055139"/>
    <lineage>
        <taxon>Bacteria</taxon>
        <taxon>Bacillati</taxon>
        <taxon>Actinomycetota</taxon>
        <taxon>Actinomycetes</taxon>
        <taxon>Micrococcales</taxon>
        <taxon>Microbacteriaceae</taxon>
        <taxon>Curtobacterium</taxon>
    </lineage>
</organism>
<evidence type="ECO:0000256" key="2">
    <source>
        <dbReference type="SAM" id="Phobius"/>
    </source>
</evidence>
<reference evidence="3 4" key="1">
    <citation type="submission" date="2023-06" db="EMBL/GenBank/DDBJ databases">
        <authorList>
            <person name="Feng G."/>
            <person name="Li J."/>
            <person name="Zhu H."/>
        </authorList>
    </citation>
    <scope>NUCLEOTIDE SEQUENCE [LARGE SCALE GENOMIC DNA]</scope>
    <source>
        <strain evidence="3 4">RHCKG23</strain>
    </source>
</reference>
<keyword evidence="2" id="KW-1133">Transmembrane helix</keyword>
<comment type="caution">
    <text evidence="3">The sequence shown here is derived from an EMBL/GenBank/DDBJ whole genome shotgun (WGS) entry which is preliminary data.</text>
</comment>
<dbReference type="EMBL" id="JAUCML010000008">
    <property type="protein sequence ID" value="MDM7886028.1"/>
    <property type="molecule type" value="Genomic_DNA"/>
</dbReference>
<keyword evidence="2" id="KW-0812">Transmembrane</keyword>
<evidence type="ECO:0000256" key="1">
    <source>
        <dbReference type="SAM" id="MobiDB-lite"/>
    </source>
</evidence>
<name>A0ABT7T8X7_9MICO</name>
<feature type="region of interest" description="Disordered" evidence="1">
    <location>
        <begin position="93"/>
        <end position="115"/>
    </location>
</feature>
<proteinExistence type="predicted"/>